<dbReference type="AlphaFoldDB" id="A0AAJ0IYK7"/>
<dbReference type="Proteomes" id="UP000030969">
    <property type="component" value="Unassembled WGS sequence"/>
</dbReference>
<organism evidence="1 2">
    <name type="scientific">Xanthomonas vesicatoria</name>
    <dbReference type="NCBI Taxonomy" id="56460"/>
    <lineage>
        <taxon>Bacteria</taxon>
        <taxon>Pseudomonadati</taxon>
        <taxon>Pseudomonadota</taxon>
        <taxon>Gammaproteobacteria</taxon>
        <taxon>Lysobacterales</taxon>
        <taxon>Lysobacteraceae</taxon>
        <taxon>Xanthomonas</taxon>
    </lineage>
</organism>
<gene>
    <name evidence="1" type="ORF">OR61_09695</name>
</gene>
<evidence type="ECO:0000313" key="1">
    <source>
        <dbReference type="EMBL" id="KHM95094.1"/>
    </source>
</evidence>
<comment type="caution">
    <text evidence="1">The sequence shown here is derived from an EMBL/GenBank/DDBJ whole genome shotgun (WGS) entry which is preliminary data.</text>
</comment>
<name>A0AAJ0IYK7_9XANT</name>
<accession>A0AAJ0IYK7</accession>
<reference evidence="1 2" key="1">
    <citation type="submission" date="2014-11" db="EMBL/GenBank/DDBJ databases">
        <title>Draft Genome Sequences of Xanthomonas vesicatoria Strains from the Balkan Peninsula.</title>
        <authorList>
            <person name="Vancheva T."/>
            <person name="Lefeuvre P."/>
            <person name="Bogatzevska N."/>
            <person name="Moncheva P."/>
            <person name="Koebnik R."/>
        </authorList>
    </citation>
    <scope>NUCLEOTIDE SEQUENCE [LARGE SCALE GENOMIC DNA]</scope>
    <source>
        <strain evidence="1 2">53M</strain>
    </source>
</reference>
<protein>
    <submittedName>
        <fullName evidence="1">Uncharacterized protein</fullName>
    </submittedName>
</protein>
<proteinExistence type="predicted"/>
<sequence>MRRHGTETCSSEEHCELSDLLKSAPGVGCIKLVERHPRVGYRVTFARTTDQLDAFIATLEEHDWMSVM</sequence>
<dbReference type="EMBL" id="JSYJ01000049">
    <property type="protein sequence ID" value="KHM95094.1"/>
    <property type="molecule type" value="Genomic_DNA"/>
</dbReference>
<evidence type="ECO:0000313" key="2">
    <source>
        <dbReference type="Proteomes" id="UP000030969"/>
    </source>
</evidence>